<gene>
    <name evidence="12" type="ORF">H8S23_00180</name>
</gene>
<dbReference type="EC" id="6.5.1.8" evidence="1"/>
<dbReference type="RefSeq" id="WP_186886302.1">
    <property type="nucleotide sequence ID" value="NZ_JACONZ010000001.1"/>
</dbReference>
<feature type="binding site" evidence="11">
    <location>
        <position position="145"/>
    </location>
    <ligand>
        <name>Mn(2+)</name>
        <dbReference type="ChEBI" id="CHEBI:29035"/>
        <label>1</label>
    </ligand>
</feature>
<evidence type="ECO:0000256" key="2">
    <source>
        <dbReference type="ARBA" id="ARBA00022598"/>
    </source>
</evidence>
<comment type="catalytic activity">
    <reaction evidence="8">
        <text>a 3'-end 3'-phospho-ribonucleotide-RNA + a 5'-end dephospho-ribonucleoside-RNA + GTP = a ribonucleotidyl-ribonucleotide-RNA + GMP + diphosphate</text>
        <dbReference type="Rhea" id="RHEA:68076"/>
        <dbReference type="Rhea" id="RHEA-COMP:10463"/>
        <dbReference type="Rhea" id="RHEA-COMP:13936"/>
        <dbReference type="Rhea" id="RHEA-COMP:17355"/>
        <dbReference type="ChEBI" id="CHEBI:33019"/>
        <dbReference type="ChEBI" id="CHEBI:37565"/>
        <dbReference type="ChEBI" id="CHEBI:58115"/>
        <dbReference type="ChEBI" id="CHEBI:83062"/>
        <dbReference type="ChEBI" id="CHEBI:138284"/>
        <dbReference type="ChEBI" id="CHEBI:173118"/>
        <dbReference type="EC" id="6.5.1.8"/>
    </reaction>
</comment>
<keyword evidence="5" id="KW-0692">RNA repair</keyword>
<evidence type="ECO:0000256" key="7">
    <source>
        <dbReference type="ARBA" id="ARBA00023211"/>
    </source>
</evidence>
<evidence type="ECO:0000256" key="1">
    <source>
        <dbReference type="ARBA" id="ARBA00012726"/>
    </source>
</evidence>
<proteinExistence type="predicted"/>
<evidence type="ECO:0000256" key="10">
    <source>
        <dbReference type="PIRSR" id="PIRSR601233-2"/>
    </source>
</evidence>
<dbReference type="Gene3D" id="3.90.1860.10">
    <property type="entry name" value="tRNA-splicing ligase RtcB"/>
    <property type="match status" value="1"/>
</dbReference>
<dbReference type="InterPro" id="IPR036025">
    <property type="entry name" value="RtcB-like_sf"/>
</dbReference>
<keyword evidence="13" id="KW-1185">Reference proteome</keyword>
<dbReference type="InterPro" id="IPR052915">
    <property type="entry name" value="RtcB-like"/>
</dbReference>
<dbReference type="GO" id="GO:0042245">
    <property type="term" value="P:RNA repair"/>
    <property type="evidence" value="ECO:0007669"/>
    <property type="project" value="UniProtKB-KW"/>
</dbReference>
<dbReference type="GO" id="GO:0005525">
    <property type="term" value="F:GTP binding"/>
    <property type="evidence" value="ECO:0007669"/>
    <property type="project" value="UniProtKB-KW"/>
</dbReference>
<comment type="caution">
    <text evidence="12">The sequence shown here is derived from an EMBL/GenBank/DDBJ whole genome shotgun (WGS) entry which is preliminary data.</text>
</comment>
<dbReference type="PANTHER" id="PTHR43749:SF2">
    <property type="entry name" value="RNA-SPLICING LIGASE RTCB"/>
    <property type="match status" value="1"/>
</dbReference>
<evidence type="ECO:0000256" key="3">
    <source>
        <dbReference type="ARBA" id="ARBA00022723"/>
    </source>
</evidence>
<dbReference type="GO" id="GO:0003909">
    <property type="term" value="F:DNA ligase activity"/>
    <property type="evidence" value="ECO:0007669"/>
    <property type="project" value="TreeGrafter"/>
</dbReference>
<feature type="binding site" evidence="11">
    <location>
        <position position="162"/>
    </location>
    <ligand>
        <name>Mn(2+)</name>
        <dbReference type="ChEBI" id="CHEBI:29035"/>
        <label>2</label>
    </ligand>
</feature>
<accession>A0A923L083</accession>
<reference evidence="12" key="1">
    <citation type="submission" date="2020-08" db="EMBL/GenBank/DDBJ databases">
        <title>Genome public.</title>
        <authorList>
            <person name="Liu C."/>
            <person name="Sun Q."/>
        </authorList>
    </citation>
    <scope>NUCLEOTIDE SEQUENCE</scope>
    <source>
        <strain evidence="12">BX8</strain>
    </source>
</reference>
<keyword evidence="7 11" id="KW-0464">Manganese</keyword>
<feature type="binding site" evidence="10">
    <location>
        <begin position="326"/>
        <end position="329"/>
    </location>
    <ligand>
        <name>GMP</name>
        <dbReference type="ChEBI" id="CHEBI:58115"/>
    </ligand>
</feature>
<dbReference type="SUPFAM" id="SSF103365">
    <property type="entry name" value="Hypothetical protein PH1602"/>
    <property type="match status" value="1"/>
</dbReference>
<evidence type="ECO:0000313" key="12">
    <source>
        <dbReference type="EMBL" id="MBC5579922.1"/>
    </source>
</evidence>
<dbReference type="EMBL" id="JACONZ010000001">
    <property type="protein sequence ID" value="MBC5579922.1"/>
    <property type="molecule type" value="Genomic_DNA"/>
</dbReference>
<evidence type="ECO:0000256" key="6">
    <source>
        <dbReference type="ARBA" id="ARBA00023134"/>
    </source>
</evidence>
<name>A0A923L083_9FIRM</name>
<dbReference type="GO" id="GO:0006281">
    <property type="term" value="P:DNA repair"/>
    <property type="evidence" value="ECO:0007669"/>
    <property type="project" value="TreeGrafter"/>
</dbReference>
<feature type="binding site" evidence="10">
    <location>
        <position position="309"/>
    </location>
    <ligand>
        <name>GMP</name>
        <dbReference type="ChEBI" id="CHEBI:58115"/>
    </ligand>
</feature>
<evidence type="ECO:0000256" key="9">
    <source>
        <dbReference type="PIRSR" id="PIRSR601233-1"/>
    </source>
</evidence>
<keyword evidence="4 10" id="KW-0547">Nucleotide-binding</keyword>
<dbReference type="GO" id="GO:0170057">
    <property type="term" value="F:RNA ligase (GTP) activity"/>
    <property type="evidence" value="ECO:0007669"/>
    <property type="project" value="UniProtKB-EC"/>
</dbReference>
<dbReference type="Proteomes" id="UP000659630">
    <property type="component" value="Unassembled WGS sequence"/>
</dbReference>
<feature type="active site" description="GMP-histidine intermediate" evidence="9">
    <location>
        <position position="326"/>
    </location>
</feature>
<organism evidence="12 13">
    <name type="scientific">Anaerofilum hominis</name>
    <dbReference type="NCBI Taxonomy" id="2763016"/>
    <lineage>
        <taxon>Bacteria</taxon>
        <taxon>Bacillati</taxon>
        <taxon>Bacillota</taxon>
        <taxon>Clostridia</taxon>
        <taxon>Eubacteriales</taxon>
        <taxon>Oscillospiraceae</taxon>
        <taxon>Anaerofilum</taxon>
    </lineage>
</organism>
<dbReference type="PANTHER" id="PTHR43749">
    <property type="entry name" value="RNA-SPLICING LIGASE RTCB"/>
    <property type="match status" value="1"/>
</dbReference>
<keyword evidence="2" id="KW-0436">Ligase</keyword>
<evidence type="ECO:0000313" key="13">
    <source>
        <dbReference type="Proteomes" id="UP000659630"/>
    </source>
</evidence>
<evidence type="ECO:0000256" key="4">
    <source>
        <dbReference type="ARBA" id="ARBA00022741"/>
    </source>
</evidence>
<dbReference type="GO" id="GO:0030145">
    <property type="term" value="F:manganese ion binding"/>
    <property type="evidence" value="ECO:0007669"/>
    <property type="project" value="TreeGrafter"/>
</dbReference>
<keyword evidence="6 10" id="KW-0342">GTP-binding</keyword>
<feature type="binding site" evidence="10">
    <location>
        <begin position="302"/>
        <end position="305"/>
    </location>
    <ligand>
        <name>GMP</name>
        <dbReference type="ChEBI" id="CHEBI:58115"/>
    </ligand>
</feature>
<dbReference type="AlphaFoldDB" id="A0A923L083"/>
<protein>
    <recommendedName>
        <fullName evidence="1">3'-phosphate/5'-hydroxy nucleic acid ligase</fullName>
        <ecNumber evidence="1">6.5.1.8</ecNumber>
    </recommendedName>
</protein>
<evidence type="ECO:0000256" key="5">
    <source>
        <dbReference type="ARBA" id="ARBA00022800"/>
    </source>
</evidence>
<dbReference type="Pfam" id="PF01139">
    <property type="entry name" value="RtcB"/>
    <property type="match status" value="2"/>
</dbReference>
<evidence type="ECO:0000256" key="8">
    <source>
        <dbReference type="ARBA" id="ARBA00047746"/>
    </source>
</evidence>
<comment type="cofactor">
    <cofactor evidence="11">
        <name>Mn(2+)</name>
        <dbReference type="ChEBI" id="CHEBI:29035"/>
    </cofactor>
    <text evidence="11">Binds 2 manganese ions per subunit.</text>
</comment>
<dbReference type="GO" id="GO:0006396">
    <property type="term" value="P:RNA processing"/>
    <property type="evidence" value="ECO:0007669"/>
    <property type="project" value="InterPro"/>
</dbReference>
<sequence length="400" mass="44718">MIEIKGKFNTALCYTSELEERAASQICALCDEEAFKDSKIRIMPDVHTGKGCTIGTTMTITDKIVPGMVGVDIGCGMETVKIAQRDVDFEKLDALIHRDIPCGREIRHLPHEYSAQLDLTELRCAPHVNLDRAAKSIGTLGGGNHFIEADRSDTGDVYVVVHSGSRHLGLEVANYYQEQGRRALWGGAHYQIGQLIASLKAEGRFQEIQPAVTALQKEHRIAMPKDLTYVQGRLFEDYIHDMRIVQRFAVLNRKAMMDVILRGMGFSAVEEFSTIHNYVDTDEMILRKGAVSAQKGEKLLIPINMRDGSLICIGKGNPDWNFSAPHGAGRLMSRRAAFSSLSMEQYREEMKDVYSTCVLPDTLDESPMAYKSMEDILAQIQATAQMIEHIKPIYNFKAAE</sequence>
<keyword evidence="3 11" id="KW-0479">Metal-binding</keyword>
<evidence type="ECO:0000256" key="11">
    <source>
        <dbReference type="PIRSR" id="PIRSR601233-3"/>
    </source>
</evidence>
<feature type="binding site" evidence="11">
    <location>
        <position position="72"/>
    </location>
    <ligand>
        <name>Mn(2+)</name>
        <dbReference type="ChEBI" id="CHEBI:29035"/>
        <label>1</label>
    </ligand>
</feature>
<feature type="binding site" evidence="10">
    <location>
        <begin position="144"/>
        <end position="148"/>
    </location>
    <ligand>
        <name>GMP</name>
        <dbReference type="ChEBI" id="CHEBI:58115"/>
    </ligand>
</feature>
<dbReference type="InterPro" id="IPR001233">
    <property type="entry name" value="RtcB"/>
</dbReference>